<sequence>FTNYKIAVPPYPMAVIARGAVEYGLDMDAIKTRVLKWSYGVRVYSKFTIGDPPSCKTLEGRIYKFHLMAKRGIKVKVNQQFSTTMYPIYPNQTSIIFKFFYTPKYSPQYCDEPGMLQLDEFTVDLPDTHLGLDRPVSFHLFFGSMEIIVAAKNETNGKVYHTIFNLEL</sequence>
<reference evidence="1" key="1">
    <citation type="submission" date="2021-06" db="EMBL/GenBank/DDBJ databases">
        <authorList>
            <person name="Kallberg Y."/>
            <person name="Tangrot J."/>
            <person name="Rosling A."/>
        </authorList>
    </citation>
    <scope>NUCLEOTIDE SEQUENCE</scope>
    <source>
        <strain evidence="1">28 12/20/2015</strain>
    </source>
</reference>
<evidence type="ECO:0000313" key="2">
    <source>
        <dbReference type="Proteomes" id="UP000789366"/>
    </source>
</evidence>
<proteinExistence type="predicted"/>
<organism evidence="1 2">
    <name type="scientific">Cetraspora pellucida</name>
    <dbReference type="NCBI Taxonomy" id="1433469"/>
    <lineage>
        <taxon>Eukaryota</taxon>
        <taxon>Fungi</taxon>
        <taxon>Fungi incertae sedis</taxon>
        <taxon>Mucoromycota</taxon>
        <taxon>Glomeromycotina</taxon>
        <taxon>Glomeromycetes</taxon>
        <taxon>Diversisporales</taxon>
        <taxon>Gigasporaceae</taxon>
        <taxon>Cetraspora</taxon>
    </lineage>
</organism>
<evidence type="ECO:0000313" key="1">
    <source>
        <dbReference type="EMBL" id="CAG8624938.1"/>
    </source>
</evidence>
<gene>
    <name evidence="1" type="ORF">SPELUC_LOCUS8009</name>
</gene>
<feature type="non-terminal residue" evidence="1">
    <location>
        <position position="1"/>
    </location>
</feature>
<keyword evidence="2" id="KW-1185">Reference proteome</keyword>
<comment type="caution">
    <text evidence="1">The sequence shown here is derived from an EMBL/GenBank/DDBJ whole genome shotgun (WGS) entry which is preliminary data.</text>
</comment>
<dbReference type="EMBL" id="CAJVPW010011355">
    <property type="protein sequence ID" value="CAG8624938.1"/>
    <property type="molecule type" value="Genomic_DNA"/>
</dbReference>
<dbReference type="Proteomes" id="UP000789366">
    <property type="component" value="Unassembled WGS sequence"/>
</dbReference>
<accession>A0ACA9MZR2</accession>
<protein>
    <submittedName>
        <fullName evidence="1">12634_t:CDS:1</fullName>
    </submittedName>
</protein>
<name>A0ACA9MZR2_9GLOM</name>